<keyword evidence="3" id="KW-1185">Reference proteome</keyword>
<dbReference type="InterPro" id="IPR000182">
    <property type="entry name" value="GNAT_dom"/>
</dbReference>
<dbReference type="PANTHER" id="PTHR13355">
    <property type="entry name" value="GLUCOSAMINE 6-PHOSPHATE N-ACETYLTRANSFERASE"/>
    <property type="match status" value="1"/>
</dbReference>
<dbReference type="PROSITE" id="PS51186">
    <property type="entry name" value="GNAT"/>
    <property type="match status" value="1"/>
</dbReference>
<dbReference type="InterPro" id="IPR016181">
    <property type="entry name" value="Acyl_CoA_acyltransferase"/>
</dbReference>
<dbReference type="RefSeq" id="WP_166154792.1">
    <property type="nucleotide sequence ID" value="NZ_JAAOIW010000016.1"/>
</dbReference>
<evidence type="ECO:0000313" key="3">
    <source>
        <dbReference type="Proteomes" id="UP001165962"/>
    </source>
</evidence>
<gene>
    <name evidence="2" type="ORF">G9U52_30435</name>
</gene>
<protein>
    <submittedName>
        <fullName evidence="2">GNAT family N-acetyltransferase</fullName>
    </submittedName>
</protein>
<organism evidence="2 3">
    <name type="scientific">Paenibacillus agricola</name>
    <dbReference type="NCBI Taxonomy" id="2716264"/>
    <lineage>
        <taxon>Bacteria</taxon>
        <taxon>Bacillati</taxon>
        <taxon>Bacillota</taxon>
        <taxon>Bacilli</taxon>
        <taxon>Bacillales</taxon>
        <taxon>Paenibacillaceae</taxon>
        <taxon>Paenibacillus</taxon>
    </lineage>
</organism>
<dbReference type="Pfam" id="PF13673">
    <property type="entry name" value="Acetyltransf_10"/>
    <property type="match status" value="1"/>
</dbReference>
<sequence length="140" mass="16135">MTAILVTSEQDLEMVYAIRKVVFVEEQGVTEEEEYDEFEKTSEHVLVYFEDRPVGTGRIRIVEDMAKLERICILKEYRKYGLGKKIMDALESIAKSRGLSKAKLHAQTHAKEFYSKIGYKTVSDVFLEADIPHIAMVKEL</sequence>
<dbReference type="Gene3D" id="3.40.630.30">
    <property type="match status" value="1"/>
</dbReference>
<dbReference type="PANTHER" id="PTHR13355:SF11">
    <property type="entry name" value="GLUCOSAMINE 6-PHOSPHATE N-ACETYLTRANSFERASE"/>
    <property type="match status" value="1"/>
</dbReference>
<evidence type="ECO:0000313" key="2">
    <source>
        <dbReference type="EMBL" id="NHN34141.1"/>
    </source>
</evidence>
<proteinExistence type="predicted"/>
<name>A0ABX0JFZ6_9BACL</name>
<dbReference type="EMBL" id="JAAOIW010000016">
    <property type="protein sequence ID" value="NHN34141.1"/>
    <property type="molecule type" value="Genomic_DNA"/>
</dbReference>
<dbReference type="CDD" id="cd04301">
    <property type="entry name" value="NAT_SF"/>
    <property type="match status" value="1"/>
</dbReference>
<dbReference type="InterPro" id="IPR039143">
    <property type="entry name" value="GNPNAT1-like"/>
</dbReference>
<comment type="caution">
    <text evidence="2">The sequence shown here is derived from an EMBL/GenBank/DDBJ whole genome shotgun (WGS) entry which is preliminary data.</text>
</comment>
<feature type="domain" description="N-acetyltransferase" evidence="1">
    <location>
        <begin position="2"/>
        <end position="140"/>
    </location>
</feature>
<dbReference type="SUPFAM" id="SSF55729">
    <property type="entry name" value="Acyl-CoA N-acyltransferases (Nat)"/>
    <property type="match status" value="1"/>
</dbReference>
<accession>A0ABX0JFZ6</accession>
<evidence type="ECO:0000259" key="1">
    <source>
        <dbReference type="PROSITE" id="PS51186"/>
    </source>
</evidence>
<dbReference type="Proteomes" id="UP001165962">
    <property type="component" value="Unassembled WGS sequence"/>
</dbReference>
<reference evidence="2" key="1">
    <citation type="submission" date="2020-03" db="EMBL/GenBank/DDBJ databases">
        <title>Draft sequencing of Paenibacilllus sp. S3N08.</title>
        <authorList>
            <person name="Kim D.-U."/>
        </authorList>
    </citation>
    <scope>NUCLEOTIDE SEQUENCE</scope>
    <source>
        <strain evidence="2">S3N08</strain>
    </source>
</reference>